<feature type="compositionally biased region" description="Low complexity" evidence="9">
    <location>
        <begin position="422"/>
        <end position="441"/>
    </location>
</feature>
<dbReference type="PANTHER" id="PTHR47168">
    <property type="entry name" value="RING ZINC FINGER DOMAIN SUPERFAMILY PROTEIN-RELATED"/>
    <property type="match status" value="1"/>
</dbReference>
<feature type="region of interest" description="Disordered" evidence="9">
    <location>
        <begin position="629"/>
        <end position="683"/>
    </location>
</feature>
<feature type="region of interest" description="Disordered" evidence="9">
    <location>
        <begin position="500"/>
        <end position="590"/>
    </location>
</feature>
<feature type="compositionally biased region" description="Low complexity" evidence="9">
    <location>
        <begin position="533"/>
        <end position="542"/>
    </location>
</feature>
<feature type="region of interest" description="Disordered" evidence="9">
    <location>
        <begin position="1038"/>
        <end position="1137"/>
    </location>
</feature>
<feature type="region of interest" description="Disordered" evidence="9">
    <location>
        <begin position="705"/>
        <end position="764"/>
    </location>
</feature>
<organism evidence="11 12">
    <name type="scientific">Dendrothele bispora (strain CBS 962.96)</name>
    <dbReference type="NCBI Taxonomy" id="1314807"/>
    <lineage>
        <taxon>Eukaryota</taxon>
        <taxon>Fungi</taxon>
        <taxon>Dikarya</taxon>
        <taxon>Basidiomycota</taxon>
        <taxon>Agaricomycotina</taxon>
        <taxon>Agaricomycetes</taxon>
        <taxon>Agaricomycetidae</taxon>
        <taxon>Agaricales</taxon>
        <taxon>Agaricales incertae sedis</taxon>
        <taxon>Dendrothele</taxon>
    </lineage>
</organism>
<feature type="compositionally biased region" description="Low complexity" evidence="9">
    <location>
        <begin position="297"/>
        <end position="312"/>
    </location>
</feature>
<dbReference type="InterPro" id="IPR051653">
    <property type="entry name" value="E3_ligase_sorting_rcpt"/>
</dbReference>
<feature type="region of interest" description="Disordered" evidence="9">
    <location>
        <begin position="1"/>
        <end position="475"/>
    </location>
</feature>
<keyword evidence="4 8" id="KW-0863">Zinc-finger</keyword>
<feature type="compositionally biased region" description="Basic residues" evidence="9">
    <location>
        <begin position="36"/>
        <end position="53"/>
    </location>
</feature>
<evidence type="ECO:0000256" key="6">
    <source>
        <dbReference type="ARBA" id="ARBA00022989"/>
    </source>
</evidence>
<accession>A0A4S8LQ36</accession>
<feature type="compositionally biased region" description="Polar residues" evidence="9">
    <location>
        <begin position="575"/>
        <end position="588"/>
    </location>
</feature>
<dbReference type="FunFam" id="3.30.40.10:FF:000728">
    <property type="entry name" value="Unplaced genomic scaffold supercont1.4, whole genome shotgun sequence"/>
    <property type="match status" value="1"/>
</dbReference>
<feature type="compositionally biased region" description="Acidic residues" evidence="9">
    <location>
        <begin position="905"/>
        <end position="933"/>
    </location>
</feature>
<feature type="compositionally biased region" description="Low complexity" evidence="9">
    <location>
        <begin position="1123"/>
        <end position="1137"/>
    </location>
</feature>
<dbReference type="PROSITE" id="PS50089">
    <property type="entry name" value="ZF_RING_2"/>
    <property type="match status" value="1"/>
</dbReference>
<evidence type="ECO:0000259" key="10">
    <source>
        <dbReference type="PROSITE" id="PS50089"/>
    </source>
</evidence>
<feature type="region of interest" description="Disordered" evidence="9">
    <location>
        <begin position="1165"/>
        <end position="1198"/>
    </location>
</feature>
<evidence type="ECO:0000256" key="3">
    <source>
        <dbReference type="ARBA" id="ARBA00022723"/>
    </source>
</evidence>
<feature type="region of interest" description="Disordered" evidence="9">
    <location>
        <begin position="1213"/>
        <end position="1271"/>
    </location>
</feature>
<feature type="compositionally biased region" description="Polar residues" evidence="9">
    <location>
        <begin position="1"/>
        <end position="17"/>
    </location>
</feature>
<feature type="compositionally biased region" description="Polar residues" evidence="9">
    <location>
        <begin position="1060"/>
        <end position="1079"/>
    </location>
</feature>
<feature type="compositionally biased region" description="Low complexity" evidence="9">
    <location>
        <begin position="86"/>
        <end position="99"/>
    </location>
</feature>
<feature type="compositionally biased region" description="Basic residues" evidence="9">
    <location>
        <begin position="68"/>
        <end position="77"/>
    </location>
</feature>
<keyword evidence="2" id="KW-0812">Transmembrane</keyword>
<keyword evidence="12" id="KW-1185">Reference proteome</keyword>
<evidence type="ECO:0000256" key="7">
    <source>
        <dbReference type="ARBA" id="ARBA00023136"/>
    </source>
</evidence>
<dbReference type="SUPFAM" id="SSF57850">
    <property type="entry name" value="RING/U-box"/>
    <property type="match status" value="1"/>
</dbReference>
<feature type="compositionally biased region" description="Polar residues" evidence="9">
    <location>
        <begin position="843"/>
        <end position="871"/>
    </location>
</feature>
<feature type="compositionally biased region" description="Low complexity" evidence="9">
    <location>
        <begin position="250"/>
        <end position="280"/>
    </location>
</feature>
<evidence type="ECO:0000256" key="8">
    <source>
        <dbReference type="PROSITE-ProRule" id="PRU00175"/>
    </source>
</evidence>
<dbReference type="InterPro" id="IPR013083">
    <property type="entry name" value="Znf_RING/FYVE/PHD"/>
</dbReference>
<evidence type="ECO:0000313" key="12">
    <source>
        <dbReference type="Proteomes" id="UP000297245"/>
    </source>
</evidence>
<feature type="compositionally biased region" description="Gly residues" evidence="9">
    <location>
        <begin position="786"/>
        <end position="795"/>
    </location>
</feature>
<feature type="compositionally biased region" description="Polar residues" evidence="9">
    <location>
        <begin position="411"/>
        <end position="421"/>
    </location>
</feature>
<name>A0A4S8LQ36_DENBC</name>
<feature type="compositionally biased region" description="Basic and acidic residues" evidence="9">
    <location>
        <begin position="1176"/>
        <end position="1194"/>
    </location>
</feature>
<dbReference type="OrthoDB" id="8062037at2759"/>
<feature type="compositionally biased region" description="Polar residues" evidence="9">
    <location>
        <begin position="1250"/>
        <end position="1263"/>
    </location>
</feature>
<feature type="compositionally biased region" description="Low complexity" evidence="9">
    <location>
        <begin position="945"/>
        <end position="985"/>
    </location>
</feature>
<feature type="compositionally biased region" description="Low complexity" evidence="9">
    <location>
        <begin position="825"/>
        <end position="842"/>
    </location>
</feature>
<feature type="compositionally biased region" description="Low complexity" evidence="9">
    <location>
        <begin position="1080"/>
        <end position="1115"/>
    </location>
</feature>
<feature type="compositionally biased region" description="Gly residues" evidence="9">
    <location>
        <begin position="651"/>
        <end position="671"/>
    </location>
</feature>
<feature type="compositionally biased region" description="Low complexity" evidence="9">
    <location>
        <begin position="550"/>
        <end position="567"/>
    </location>
</feature>
<evidence type="ECO:0000256" key="2">
    <source>
        <dbReference type="ARBA" id="ARBA00022692"/>
    </source>
</evidence>
<feature type="compositionally biased region" description="Low complexity" evidence="9">
    <location>
        <begin position="509"/>
        <end position="526"/>
    </location>
</feature>
<feature type="compositionally biased region" description="Low complexity" evidence="9">
    <location>
        <begin position="451"/>
        <end position="462"/>
    </location>
</feature>
<keyword evidence="3" id="KW-0479">Metal-binding</keyword>
<dbReference type="GO" id="GO:0008270">
    <property type="term" value="F:zinc ion binding"/>
    <property type="evidence" value="ECO:0007669"/>
    <property type="project" value="UniProtKB-KW"/>
</dbReference>
<feature type="compositionally biased region" description="Polar residues" evidence="9">
    <location>
        <begin position="119"/>
        <end position="136"/>
    </location>
</feature>
<sequence>MGQSSSRPRPSFSTNSPNIPPSGSEVHTSSDSRDTKAKRRRSLVNIIKRRGSSRRNTIASTTSGTQRRSWRQSRRWSKLALGRTDSSQSFSQQTQPSSSNPVTKDAQLPIEPQVDLTDTAGSSSQNIDQRPNSPVIDSTAIPIPETDEQNETTQVLPEPACSEIPLPEPVSEESIPELYAEAMPETVMPLVPPTVALHQDPPSISLPPPPSPPPPPPPPSAPRTFPPPGTLVVVQGVVHTTDMPRPQNLSASNNATNSAGFAIDPSSSSSGADSSRPTSRLSSELQESLTGTSQVGATSSLRNSSSASALTRTRSESRARQRLSALFSARPSSSAGSVAGRRLSSASTSAGTIADNRLSRRASTIVHPVEPNTTASTNCPSSSEPVQSSASMSMPTPTSSSTSSSDENNDTRISGSDSDVITASNRSTTSTTATVVTAATSPESNTPAVASTPVPTSDSASPSSPPAPSSSISSNSIDVLGTLLSVAAAATAASLLTGPSEHLMPHSGPNATSNNNNNNNDASSPNTPTPNDPLSSLPSSTFPSPPSSPSMPSSLLSSSPPFSRPSLPTGPGDSINPSGQGTHTNSNSERMRHAWGSIRERLGLRHGPSGPGSGSGVVDGSSNNNTVVAGGAVPSLGTSNNVGGRPRTGSMGPGAGGGAGGGGGVGMGMGLGAENRPPTSSFPMDARERMLAEMARAFNLGLGMPVAEHGQGQGQGQGRESGNGGSETQDSGQDGVDVGERRNGGTVQREGSGGAATTSLPLPAEGSFERFLVDLQTDLRTALLGGAGESVGFGGRRVQVGQGRGQQQGEQREREQQHEEHDQQQHAAASLSTDSSPSSSLANTGASSGSDPVSTTDDHSLSSTAMTSTNVVADVPVPATEAREVEESASTTSDDSMPPLHDVSDSDDSELDEDEDDDDDSSVEDDDDDEDEAPASAHDVMAQLLTTLASGTGGNSSNNTLTSPSPTTTSRQAEPTSTSVSASSPAPSPPARSLGGPTGNANNSPGRINWWRLYRFPPIAAPRAHAAAESVAANMTSSLAPLNPTNPPPPRVGTAADSLLTPTTDQSTATMSESTNESGSMSVSMDHPSPSSSSLSSPSTMSGFASSETSPSSSAPSPPSPTSPATTATTTTTTTSTTSTNLVVPVIVVGLQSVNLPLGRHGNFGMGMDAGGNANQHDENNEGSDQHEHEHEHEDLDQDTFNEELAELERDLRLSSAPAPSTDGNVNTGSRGRRWHSRAANALRSLRGGSRQQDGQGVNSNDNGGTGAGIETGVGAGHGAVRGPLLDLDGPGSRTFLIYVIGGYYPPDHSIVTGEPENLDSFEALLDLAELLGQVKPPTVSKEEIERSGLEVIKATQLEEYETNGKISSNCTERCLICLDDYEPEDDLRVLSCKHGFHMGCVDKWLQEGKNNCPACRTRGVSDDVASPPPTTTTA</sequence>
<proteinExistence type="predicted"/>
<comment type="subcellular location">
    <subcellularLocation>
        <location evidence="1">Membrane</location>
        <topology evidence="1">Single-pass membrane protein</topology>
    </subcellularLocation>
</comment>
<dbReference type="PANTHER" id="PTHR47168:SF1">
    <property type="entry name" value="OS02G0798600 PROTEIN"/>
    <property type="match status" value="1"/>
</dbReference>
<feature type="domain" description="RING-type" evidence="10">
    <location>
        <begin position="1375"/>
        <end position="1417"/>
    </location>
</feature>
<feature type="compositionally biased region" description="Polar residues" evidence="9">
    <location>
        <begin position="281"/>
        <end position="296"/>
    </location>
</feature>
<keyword evidence="7" id="KW-0472">Membrane</keyword>
<protein>
    <recommendedName>
        <fullName evidence="10">RING-type domain-containing protein</fullName>
    </recommendedName>
</protein>
<dbReference type="EMBL" id="ML179305">
    <property type="protein sequence ID" value="THU91477.1"/>
    <property type="molecule type" value="Genomic_DNA"/>
</dbReference>
<feature type="compositionally biased region" description="Polar residues" evidence="9">
    <location>
        <begin position="371"/>
        <end position="380"/>
    </location>
</feature>
<dbReference type="GO" id="GO:0016020">
    <property type="term" value="C:membrane"/>
    <property type="evidence" value="ECO:0007669"/>
    <property type="project" value="UniProtKB-SubCell"/>
</dbReference>
<dbReference type="Proteomes" id="UP000297245">
    <property type="component" value="Unassembled WGS sequence"/>
</dbReference>
<dbReference type="InterPro" id="IPR001841">
    <property type="entry name" value="Znf_RING"/>
</dbReference>
<dbReference type="CDD" id="cd16454">
    <property type="entry name" value="RING-H2_PA-TM-RING"/>
    <property type="match status" value="1"/>
</dbReference>
<keyword evidence="5" id="KW-0862">Zinc</keyword>
<feature type="compositionally biased region" description="Low complexity" evidence="9">
    <location>
        <begin position="796"/>
        <end position="809"/>
    </location>
</feature>
<evidence type="ECO:0000256" key="9">
    <source>
        <dbReference type="SAM" id="MobiDB-lite"/>
    </source>
</evidence>
<feature type="compositionally biased region" description="Polar residues" evidence="9">
    <location>
        <begin position="1218"/>
        <end position="1230"/>
    </location>
</feature>
<evidence type="ECO:0000256" key="5">
    <source>
        <dbReference type="ARBA" id="ARBA00022833"/>
    </source>
</evidence>
<feature type="region of interest" description="Disordered" evidence="9">
    <location>
        <begin position="786"/>
        <end position="1008"/>
    </location>
</feature>
<feature type="compositionally biased region" description="Pro residues" evidence="9">
    <location>
        <begin position="204"/>
        <end position="229"/>
    </location>
</feature>
<gene>
    <name evidence="11" type="ORF">K435DRAFT_863395</name>
</gene>
<dbReference type="Pfam" id="PF13639">
    <property type="entry name" value="zf-RING_2"/>
    <property type="match status" value="1"/>
</dbReference>
<reference evidence="11 12" key="1">
    <citation type="journal article" date="2019" name="Nat. Ecol. Evol.">
        <title>Megaphylogeny resolves global patterns of mushroom evolution.</title>
        <authorList>
            <person name="Varga T."/>
            <person name="Krizsan K."/>
            <person name="Foldi C."/>
            <person name="Dima B."/>
            <person name="Sanchez-Garcia M."/>
            <person name="Sanchez-Ramirez S."/>
            <person name="Szollosi G.J."/>
            <person name="Szarkandi J.G."/>
            <person name="Papp V."/>
            <person name="Albert L."/>
            <person name="Andreopoulos W."/>
            <person name="Angelini C."/>
            <person name="Antonin V."/>
            <person name="Barry K.W."/>
            <person name="Bougher N.L."/>
            <person name="Buchanan P."/>
            <person name="Buyck B."/>
            <person name="Bense V."/>
            <person name="Catcheside P."/>
            <person name="Chovatia M."/>
            <person name="Cooper J."/>
            <person name="Damon W."/>
            <person name="Desjardin D."/>
            <person name="Finy P."/>
            <person name="Geml J."/>
            <person name="Haridas S."/>
            <person name="Hughes K."/>
            <person name="Justo A."/>
            <person name="Karasinski D."/>
            <person name="Kautmanova I."/>
            <person name="Kiss B."/>
            <person name="Kocsube S."/>
            <person name="Kotiranta H."/>
            <person name="LaButti K.M."/>
            <person name="Lechner B.E."/>
            <person name="Liimatainen K."/>
            <person name="Lipzen A."/>
            <person name="Lukacs Z."/>
            <person name="Mihaltcheva S."/>
            <person name="Morgado L.N."/>
            <person name="Niskanen T."/>
            <person name="Noordeloos M.E."/>
            <person name="Ohm R.A."/>
            <person name="Ortiz-Santana B."/>
            <person name="Ovrebo C."/>
            <person name="Racz N."/>
            <person name="Riley R."/>
            <person name="Savchenko A."/>
            <person name="Shiryaev A."/>
            <person name="Soop K."/>
            <person name="Spirin V."/>
            <person name="Szebenyi C."/>
            <person name="Tomsovsky M."/>
            <person name="Tulloss R.E."/>
            <person name="Uehling J."/>
            <person name="Grigoriev I.V."/>
            <person name="Vagvolgyi C."/>
            <person name="Papp T."/>
            <person name="Martin F.M."/>
            <person name="Miettinen O."/>
            <person name="Hibbett D.S."/>
            <person name="Nagy L.G."/>
        </authorList>
    </citation>
    <scope>NUCLEOTIDE SEQUENCE [LARGE SCALE GENOMIC DNA]</scope>
    <source>
        <strain evidence="11 12">CBS 962.96</strain>
    </source>
</reference>
<dbReference type="SMART" id="SM00184">
    <property type="entry name" value="RING"/>
    <property type="match status" value="1"/>
</dbReference>
<keyword evidence="6" id="KW-1133">Transmembrane helix</keyword>
<feature type="compositionally biased region" description="Low complexity" evidence="9">
    <location>
        <begin position="381"/>
        <end position="405"/>
    </location>
</feature>
<evidence type="ECO:0000256" key="1">
    <source>
        <dbReference type="ARBA" id="ARBA00004167"/>
    </source>
</evidence>
<evidence type="ECO:0000256" key="4">
    <source>
        <dbReference type="ARBA" id="ARBA00022771"/>
    </source>
</evidence>
<evidence type="ECO:0000313" key="11">
    <source>
        <dbReference type="EMBL" id="THU91477.1"/>
    </source>
</evidence>
<feature type="compositionally biased region" description="Gly residues" evidence="9">
    <location>
        <begin position="711"/>
        <end position="725"/>
    </location>
</feature>
<dbReference type="Gene3D" id="3.30.40.10">
    <property type="entry name" value="Zinc/RING finger domain, C3HC4 (zinc finger)"/>
    <property type="match status" value="1"/>
</dbReference>
<feature type="compositionally biased region" description="Basic and acidic residues" evidence="9">
    <location>
        <begin position="810"/>
        <end position="824"/>
    </location>
</feature>